<dbReference type="SUPFAM" id="SSF47769">
    <property type="entry name" value="SAM/Pointed domain"/>
    <property type="match status" value="1"/>
</dbReference>
<keyword evidence="4" id="KW-1185">Reference proteome</keyword>
<feature type="compositionally biased region" description="Low complexity" evidence="1">
    <location>
        <begin position="201"/>
        <end position="221"/>
    </location>
</feature>
<feature type="compositionally biased region" description="Low complexity" evidence="1">
    <location>
        <begin position="33"/>
        <end position="43"/>
    </location>
</feature>
<organism evidence="3 4">
    <name type="scientific">Lepeophtheirus salmonis</name>
    <name type="common">Salmon louse</name>
    <name type="synonym">Caligus salmonis</name>
    <dbReference type="NCBI Taxonomy" id="72036"/>
    <lineage>
        <taxon>Eukaryota</taxon>
        <taxon>Metazoa</taxon>
        <taxon>Ecdysozoa</taxon>
        <taxon>Arthropoda</taxon>
        <taxon>Crustacea</taxon>
        <taxon>Multicrustacea</taxon>
        <taxon>Hexanauplia</taxon>
        <taxon>Copepoda</taxon>
        <taxon>Siphonostomatoida</taxon>
        <taxon>Caligidae</taxon>
        <taxon>Lepeophtheirus</taxon>
    </lineage>
</organism>
<feature type="region of interest" description="Disordered" evidence="1">
    <location>
        <begin position="201"/>
        <end position="249"/>
    </location>
</feature>
<evidence type="ECO:0000256" key="1">
    <source>
        <dbReference type="SAM" id="MobiDB-lite"/>
    </source>
</evidence>
<proteinExistence type="predicted"/>
<dbReference type="Pfam" id="PF02198">
    <property type="entry name" value="SAM_PNT"/>
    <property type="match status" value="1"/>
</dbReference>
<protein>
    <submittedName>
        <fullName evidence="3">EDL</fullName>
    </submittedName>
</protein>
<evidence type="ECO:0000313" key="4">
    <source>
        <dbReference type="Proteomes" id="UP000675881"/>
    </source>
</evidence>
<dbReference type="AlphaFoldDB" id="A0A7R8D6C1"/>
<feature type="region of interest" description="Disordered" evidence="1">
    <location>
        <begin position="33"/>
        <end position="57"/>
    </location>
</feature>
<feature type="compositionally biased region" description="Gly residues" evidence="1">
    <location>
        <begin position="45"/>
        <end position="54"/>
    </location>
</feature>
<dbReference type="GO" id="GO:0043565">
    <property type="term" value="F:sequence-specific DNA binding"/>
    <property type="evidence" value="ECO:0007669"/>
    <property type="project" value="InterPro"/>
</dbReference>
<feature type="region of interest" description="Disordered" evidence="1">
    <location>
        <begin position="94"/>
        <end position="117"/>
    </location>
</feature>
<feature type="domain" description="PNT" evidence="2">
    <location>
        <begin position="152"/>
        <end position="190"/>
    </location>
</feature>
<dbReference type="Proteomes" id="UP000675881">
    <property type="component" value="Chromosome 9"/>
</dbReference>
<dbReference type="InterPro" id="IPR003118">
    <property type="entry name" value="Pointed_dom"/>
</dbReference>
<dbReference type="EMBL" id="HG994588">
    <property type="protein sequence ID" value="CAF3043689.1"/>
    <property type="molecule type" value="Genomic_DNA"/>
</dbReference>
<feature type="compositionally biased region" description="Basic residues" evidence="1">
    <location>
        <begin position="222"/>
        <end position="243"/>
    </location>
</feature>
<gene>
    <name evidence="3" type="ORF">LSAA_14887</name>
</gene>
<name>A0A7R8D6C1_LEPSM</name>
<dbReference type="OrthoDB" id="10042983at2759"/>
<sequence>MKERVIVERNPAAAAAATGKILEGKRCGLRASTSRLGRSSTSSIDGGGAMGGGVDPRYRKSLSSEKMLSDGNWPNSSLVHTPWFARPVMGGVEDVTSTSTTSHRTRSSSVRSTGGGGRLSPRIVITSNCPQGRGEDIGHSLYYPWILVIGIEKMFVSGFLMNGKALCLMSVAMFTYRVPLGGKLLYKDFQLRLSKAMYNEETSSSSSAATTNSSSLQLSSSHVHHHRGGHHHHHHNHHHHHSRSPAAQQSTLYNNSVAQYDQHRTLIQSHDYIPGSKVLR</sequence>
<dbReference type="InterPro" id="IPR013761">
    <property type="entry name" value="SAM/pointed_sf"/>
</dbReference>
<reference evidence="3" key="1">
    <citation type="submission" date="2021-02" db="EMBL/GenBank/DDBJ databases">
        <authorList>
            <person name="Bekaert M."/>
        </authorList>
    </citation>
    <scope>NUCLEOTIDE SEQUENCE</scope>
    <source>
        <strain evidence="3">IoA-00</strain>
    </source>
</reference>
<feature type="compositionally biased region" description="Low complexity" evidence="1">
    <location>
        <begin position="96"/>
        <end position="112"/>
    </location>
</feature>
<accession>A0A7R8D6C1</accession>
<evidence type="ECO:0000313" key="3">
    <source>
        <dbReference type="EMBL" id="CAF3043689.1"/>
    </source>
</evidence>
<evidence type="ECO:0000259" key="2">
    <source>
        <dbReference type="Pfam" id="PF02198"/>
    </source>
</evidence>
<dbReference type="Gene3D" id="1.10.150.50">
    <property type="entry name" value="Transcription Factor, Ets-1"/>
    <property type="match status" value="1"/>
</dbReference>